<dbReference type="InterPro" id="IPR014327">
    <property type="entry name" value="RNA_pol_sigma70_bacteroid"/>
</dbReference>
<dbReference type="STRING" id="570519.SAMN04488116_2894"/>
<keyword evidence="3" id="KW-0731">Sigma factor</keyword>
<dbReference type="Proteomes" id="UP000184532">
    <property type="component" value="Unassembled WGS sequence"/>
</dbReference>
<keyword evidence="4" id="KW-0804">Transcription</keyword>
<keyword evidence="8" id="KW-1185">Reference proteome</keyword>
<dbReference type="NCBIfam" id="TIGR02937">
    <property type="entry name" value="sigma70-ECF"/>
    <property type="match status" value="1"/>
</dbReference>
<protein>
    <submittedName>
        <fullName evidence="7">RNA polymerase sigma-70 factor, ECF subfamily</fullName>
    </submittedName>
</protein>
<dbReference type="AlphaFoldDB" id="A0A1M5NNA6"/>
<accession>A0A1M5NNA6</accession>
<dbReference type="GO" id="GO:0003677">
    <property type="term" value="F:DNA binding"/>
    <property type="evidence" value="ECO:0007669"/>
    <property type="project" value="InterPro"/>
</dbReference>
<evidence type="ECO:0000256" key="4">
    <source>
        <dbReference type="ARBA" id="ARBA00023163"/>
    </source>
</evidence>
<feature type="domain" description="RNA polymerase sigma factor 70 region 4 type 2" evidence="6">
    <location>
        <begin position="120"/>
        <end position="172"/>
    </location>
</feature>
<dbReference type="InterPro" id="IPR013249">
    <property type="entry name" value="RNA_pol_sigma70_r4_t2"/>
</dbReference>
<evidence type="ECO:0000259" key="6">
    <source>
        <dbReference type="Pfam" id="PF08281"/>
    </source>
</evidence>
<dbReference type="Gene3D" id="1.10.1740.10">
    <property type="match status" value="1"/>
</dbReference>
<feature type="domain" description="RNA polymerase sigma-70 region 2" evidence="5">
    <location>
        <begin position="22"/>
        <end position="85"/>
    </location>
</feature>
<proteinExistence type="inferred from homology"/>
<keyword evidence="2" id="KW-0805">Transcription regulation</keyword>
<dbReference type="PANTHER" id="PTHR43133:SF46">
    <property type="entry name" value="RNA POLYMERASE SIGMA-70 FACTOR ECF SUBFAMILY"/>
    <property type="match status" value="1"/>
</dbReference>
<evidence type="ECO:0000313" key="8">
    <source>
        <dbReference type="Proteomes" id="UP000184532"/>
    </source>
</evidence>
<dbReference type="Pfam" id="PF04542">
    <property type="entry name" value="Sigma70_r2"/>
    <property type="match status" value="1"/>
</dbReference>
<name>A0A1M5NNA6_9FLAO</name>
<dbReference type="SUPFAM" id="SSF88946">
    <property type="entry name" value="Sigma2 domain of RNA polymerase sigma factors"/>
    <property type="match status" value="1"/>
</dbReference>
<dbReference type="InterPro" id="IPR013324">
    <property type="entry name" value="RNA_pol_sigma_r3/r4-like"/>
</dbReference>
<evidence type="ECO:0000256" key="2">
    <source>
        <dbReference type="ARBA" id="ARBA00023015"/>
    </source>
</evidence>
<dbReference type="InterPro" id="IPR036388">
    <property type="entry name" value="WH-like_DNA-bd_sf"/>
</dbReference>
<dbReference type="NCBIfam" id="TIGR02985">
    <property type="entry name" value="Sig70_bacteroi1"/>
    <property type="match status" value="1"/>
</dbReference>
<evidence type="ECO:0000313" key="7">
    <source>
        <dbReference type="EMBL" id="SHG91051.1"/>
    </source>
</evidence>
<organism evidence="7 8">
    <name type="scientific">Flagellimonas flava</name>
    <dbReference type="NCBI Taxonomy" id="570519"/>
    <lineage>
        <taxon>Bacteria</taxon>
        <taxon>Pseudomonadati</taxon>
        <taxon>Bacteroidota</taxon>
        <taxon>Flavobacteriia</taxon>
        <taxon>Flavobacteriales</taxon>
        <taxon>Flavobacteriaceae</taxon>
        <taxon>Flagellimonas</taxon>
    </lineage>
</organism>
<comment type="similarity">
    <text evidence="1">Belongs to the sigma-70 factor family. ECF subfamily.</text>
</comment>
<dbReference type="GO" id="GO:0016987">
    <property type="term" value="F:sigma factor activity"/>
    <property type="evidence" value="ECO:0007669"/>
    <property type="project" value="UniProtKB-KW"/>
</dbReference>
<evidence type="ECO:0000256" key="3">
    <source>
        <dbReference type="ARBA" id="ARBA00023082"/>
    </source>
</evidence>
<evidence type="ECO:0000259" key="5">
    <source>
        <dbReference type="Pfam" id="PF04542"/>
    </source>
</evidence>
<sequence length="186" mass="21936">MDSNSILREIQKRNQFVFKKFFEDTYEELVHYANSYLFDPGYSEDMVQEVFIYLWERAGELEIKSSLRGYLYSMVRNKCLNYLKSIKITDTANVMDLQSLIASDYNLQIFSDDDLKIVHQQLLKVVENLPSKMKQIVKMRFIDNYKYIDIAEELGVSVNTVKTQLKRAKLKISQQMALILTLLFTQ</sequence>
<dbReference type="CDD" id="cd06171">
    <property type="entry name" value="Sigma70_r4"/>
    <property type="match status" value="1"/>
</dbReference>
<dbReference type="Pfam" id="PF08281">
    <property type="entry name" value="Sigma70_r4_2"/>
    <property type="match status" value="1"/>
</dbReference>
<gene>
    <name evidence="7" type="ORF">SAMN04488116_2894</name>
</gene>
<dbReference type="InterPro" id="IPR039425">
    <property type="entry name" value="RNA_pol_sigma-70-like"/>
</dbReference>
<dbReference type="InterPro" id="IPR013325">
    <property type="entry name" value="RNA_pol_sigma_r2"/>
</dbReference>
<dbReference type="GO" id="GO:0006352">
    <property type="term" value="P:DNA-templated transcription initiation"/>
    <property type="evidence" value="ECO:0007669"/>
    <property type="project" value="InterPro"/>
</dbReference>
<dbReference type="RefSeq" id="WP_073180878.1">
    <property type="nucleotide sequence ID" value="NZ_FQWL01000005.1"/>
</dbReference>
<dbReference type="PANTHER" id="PTHR43133">
    <property type="entry name" value="RNA POLYMERASE ECF-TYPE SIGMA FACTO"/>
    <property type="match status" value="1"/>
</dbReference>
<dbReference type="InterPro" id="IPR007627">
    <property type="entry name" value="RNA_pol_sigma70_r2"/>
</dbReference>
<reference evidence="8" key="1">
    <citation type="submission" date="2016-11" db="EMBL/GenBank/DDBJ databases">
        <authorList>
            <person name="Varghese N."/>
            <person name="Submissions S."/>
        </authorList>
    </citation>
    <scope>NUCLEOTIDE SEQUENCE [LARGE SCALE GENOMIC DNA]</scope>
    <source>
        <strain evidence="8">DSM 22638</strain>
    </source>
</reference>
<dbReference type="SUPFAM" id="SSF88659">
    <property type="entry name" value="Sigma3 and sigma4 domains of RNA polymerase sigma factors"/>
    <property type="match status" value="1"/>
</dbReference>
<dbReference type="InterPro" id="IPR014284">
    <property type="entry name" value="RNA_pol_sigma-70_dom"/>
</dbReference>
<dbReference type="Gene3D" id="1.10.10.10">
    <property type="entry name" value="Winged helix-like DNA-binding domain superfamily/Winged helix DNA-binding domain"/>
    <property type="match status" value="1"/>
</dbReference>
<evidence type="ECO:0000256" key="1">
    <source>
        <dbReference type="ARBA" id="ARBA00010641"/>
    </source>
</evidence>
<dbReference type="EMBL" id="FQWL01000005">
    <property type="protein sequence ID" value="SHG91051.1"/>
    <property type="molecule type" value="Genomic_DNA"/>
</dbReference>